<dbReference type="Proteomes" id="UP001054945">
    <property type="component" value="Unassembled WGS sequence"/>
</dbReference>
<dbReference type="AlphaFoldDB" id="A0AAV4TRN9"/>
<accession>A0AAV4TRN9</accession>
<gene>
    <name evidence="1" type="ORF">CEXT_413901</name>
</gene>
<name>A0AAV4TRN9_CAEEX</name>
<evidence type="ECO:0000313" key="2">
    <source>
        <dbReference type="Proteomes" id="UP001054945"/>
    </source>
</evidence>
<dbReference type="EMBL" id="BPLR01011742">
    <property type="protein sequence ID" value="GIY48694.1"/>
    <property type="molecule type" value="Genomic_DNA"/>
</dbReference>
<protein>
    <submittedName>
        <fullName evidence="1">Uncharacterized protein</fullName>
    </submittedName>
</protein>
<comment type="caution">
    <text evidence="1">The sequence shown here is derived from an EMBL/GenBank/DDBJ whole genome shotgun (WGS) entry which is preliminary data.</text>
</comment>
<reference evidence="1 2" key="1">
    <citation type="submission" date="2021-06" db="EMBL/GenBank/DDBJ databases">
        <title>Caerostris extrusa draft genome.</title>
        <authorList>
            <person name="Kono N."/>
            <person name="Arakawa K."/>
        </authorList>
    </citation>
    <scope>NUCLEOTIDE SEQUENCE [LARGE SCALE GENOMIC DNA]</scope>
</reference>
<evidence type="ECO:0000313" key="1">
    <source>
        <dbReference type="EMBL" id="GIY48694.1"/>
    </source>
</evidence>
<proteinExistence type="predicted"/>
<organism evidence="1 2">
    <name type="scientific">Caerostris extrusa</name>
    <name type="common">Bark spider</name>
    <name type="synonym">Caerostris bankana</name>
    <dbReference type="NCBI Taxonomy" id="172846"/>
    <lineage>
        <taxon>Eukaryota</taxon>
        <taxon>Metazoa</taxon>
        <taxon>Ecdysozoa</taxon>
        <taxon>Arthropoda</taxon>
        <taxon>Chelicerata</taxon>
        <taxon>Arachnida</taxon>
        <taxon>Araneae</taxon>
        <taxon>Araneomorphae</taxon>
        <taxon>Entelegynae</taxon>
        <taxon>Araneoidea</taxon>
        <taxon>Araneidae</taxon>
        <taxon>Caerostris</taxon>
    </lineage>
</organism>
<sequence>MTNFEICRLLTKHQREIKIDECGSKMRFMETELFLSFPHITGRQTTQTPTTCLVGFRKGDCSPECSQMVITRIKQLKLETYEARQVIELLAVR</sequence>
<keyword evidence="2" id="KW-1185">Reference proteome</keyword>